<feature type="region of interest" description="Disordered" evidence="1">
    <location>
        <begin position="655"/>
        <end position="684"/>
    </location>
</feature>
<evidence type="ECO:0000256" key="1">
    <source>
        <dbReference type="SAM" id="MobiDB-lite"/>
    </source>
</evidence>
<accession>A0A2A9MB66</accession>
<keyword evidence="3" id="KW-1185">Reference proteome</keyword>
<feature type="compositionally biased region" description="Low complexity" evidence="1">
    <location>
        <begin position="318"/>
        <end position="342"/>
    </location>
</feature>
<feature type="region of interest" description="Disordered" evidence="1">
    <location>
        <begin position="312"/>
        <end position="371"/>
    </location>
</feature>
<feature type="compositionally biased region" description="Low complexity" evidence="1">
    <location>
        <begin position="725"/>
        <end position="760"/>
    </location>
</feature>
<comment type="caution">
    <text evidence="2">The sequence shown here is derived from an EMBL/GenBank/DDBJ whole genome shotgun (WGS) entry which is preliminary data.</text>
</comment>
<dbReference type="RefSeq" id="XP_029218463.1">
    <property type="nucleotide sequence ID" value="XM_029364880.1"/>
</dbReference>
<dbReference type="KEGG" id="bbes:BESB_064850"/>
<evidence type="ECO:0000313" key="3">
    <source>
        <dbReference type="Proteomes" id="UP000224006"/>
    </source>
</evidence>
<dbReference type="Proteomes" id="UP000224006">
    <property type="component" value="Chromosome VI"/>
</dbReference>
<sequence>MKLLGCARAVAKQHEELVITGIAGHAKGSFRQRVFGRRNLSSLLLFRRIVFSRSGGSISTPPLRSSAVASPFCLSPSPSFPCHRFASPSSSLSPLSGSVAAGFSSLSEASATASSSSSLAFSAPASPSSAPGLFRSSPAASALAKDVFARVDLLEDPVDRRLAADAAEKLLTAPLDAVEAFMSERVHSFLRSKSFSAVLSSAADEDTLSVVGRRGHAGDCQQRFHAACWAAAAVLSARGDGRRAQLRNSQSFFWLHFTSHMQYGLLPLSRILLFAQSDPTHLPAHAAPLPPSSDSSESLDFAPASLCPTDLNPPFSPAPAAATPDAPAPGSSSSALTSRPAADAAPPAESQETLASALSTAGVLSSPGEQSRVQLDAEVTRIWDDVCYRLAVLGRLFGLYRRQNFAGAYGPSAHAASPVSTPARASRCRGESGAETLSSLFPDAAAVREAVKREQWADERKAAFERLLGEVDALQSEQLPRFASKVNPVFRQVCDTLRILDSMQNSGGAPRPREALSSDTRARAPALGDAQTSGESSQEFDAAARHELRLQAIGHRAVEALEVVRLLSFLVRCLRSLNRQDAHAATKPPGRRRPDTLSLQAHVEEGEAALFRAPRLIRLLRRHIAPIARLALVGCLPPGSPQAAACLKLLDSRTQDERHPARSLRRQTLGRATPTETGAAALGVGGNSRVSNGAQGDAFAGLMGARGEAEAGAAAGREYRRGRCSSPVASLSSPPSVASAFLPPQEEPAASGLLSSPLSAERLRGDGSEPTAAQGSRSASAPSQANVPLAVRKARGRARFACITLQDATNNLGSALNICRQDTPPCLVHCRKLLWCLERLSELDARGPGVGSGLHGGPLAEQAIPTPVRLVLFDLLDCKMDKLHVVEKSSRRHSALSCTQGEEEAAEQSAPVVLPLGTGNAVSGIIEDGDSCPLESRVKALGRRRRQRKACAAAAARTQTDSQDAAGDAPGGAAQALRLSEKEAFTALTEGIALSTGEASVSLEATPVSSSVSAARVSVAMEGEPLPPSSVGIVSSPLTEVSEGAQSVQEDLEHNDDSNIDLEDIEEEEDSFLLLHSMLDRQYPYAFPRLLSRSHDVGDDLWSCTAAALEEKEKQFQFLSEEVLFPPLAASAAGGYSGAQAAPSAATAAAWSQQRPEAGAGGWAPAPPPAFLVEKRARLREVAREQRRTAEALEGPKASDATVRLDAAPGRQCGGYEWWVVEGSVRAPPRGLSAASEKHAAAVLNATRLDGDVQGLPLGSVSSGAAAQPPVSRTAIGGAQLSLSRSVVAETADSDALKDPYVDGFGAARLGELEQAAKETLGALLVACCFPQEKKVSSRACQAALLAKLGDEAGAGRPPEVLPGQRVAGGEELSRIWPQVRRLAALLRAWEDRGPLFLMAVTVSTPCWIPSDLRTMHATQLNEHRMWGDVVCEMGGAGFPGPQDNVLVRLQRPAAWSRGPRDPTGLGSLGGELGNAWQPHFSEPELTVMRRQGEERVPLAVYAVQRRACGSGRGDGQGSHHVIGEILVLLRKLRRAAADLTCALERQSVRAGHLLPQVVVSREAESLLASILKGLSASAGDDAPSPPLDYRSSSADCAGAEGDATRSFLSQEPALVPAHEARESLEAVEADAIWKDYHASKALLLHATTGAVYGSLSRGWQWLIVQRLGKRPVLPRKGQVAARGARSRTKDEEAGLLSVRHIRSSSPAVISPPVSPLALLVPPRPRRLDSKGPLSAALLPTAAGACVLLEPHSEVFRELGRRHKPSHGRMEGWLAERRRERDKDGGLLLGRIDKLHNLLTLTLRAPRGAADAKERDIR</sequence>
<feature type="compositionally biased region" description="Polar residues" evidence="1">
    <location>
        <begin position="530"/>
        <end position="539"/>
    </location>
</feature>
<proteinExistence type="predicted"/>
<feature type="region of interest" description="Disordered" evidence="1">
    <location>
        <begin position="952"/>
        <end position="974"/>
    </location>
</feature>
<reference evidence="2 3" key="1">
    <citation type="submission" date="2017-09" db="EMBL/GenBank/DDBJ databases">
        <title>Genome sequencing of Besnoitia besnoiti strain Bb-Ger1.</title>
        <authorList>
            <person name="Schares G."/>
            <person name="Venepally P."/>
            <person name="Lorenzi H.A."/>
        </authorList>
    </citation>
    <scope>NUCLEOTIDE SEQUENCE [LARGE SCALE GENOMIC DNA]</scope>
    <source>
        <strain evidence="2 3">Bb-Ger1</strain>
    </source>
</reference>
<dbReference type="VEuPathDB" id="ToxoDB:BESB_064850"/>
<dbReference type="PANTHER" id="PTHR24216">
    <property type="entry name" value="PAXILLIN-RELATED"/>
    <property type="match status" value="1"/>
</dbReference>
<organism evidence="2 3">
    <name type="scientific">Besnoitia besnoiti</name>
    <name type="common">Apicomplexan protozoan</name>
    <dbReference type="NCBI Taxonomy" id="94643"/>
    <lineage>
        <taxon>Eukaryota</taxon>
        <taxon>Sar</taxon>
        <taxon>Alveolata</taxon>
        <taxon>Apicomplexa</taxon>
        <taxon>Conoidasida</taxon>
        <taxon>Coccidia</taxon>
        <taxon>Eucoccidiorida</taxon>
        <taxon>Eimeriorina</taxon>
        <taxon>Sarcocystidae</taxon>
        <taxon>Besnoitia</taxon>
    </lineage>
</organism>
<dbReference type="GeneID" id="40311413"/>
<protein>
    <submittedName>
        <fullName evidence="2">Uncharacterized protein</fullName>
    </submittedName>
</protein>
<dbReference type="OrthoDB" id="333729at2759"/>
<evidence type="ECO:0000313" key="2">
    <source>
        <dbReference type="EMBL" id="PFH34454.1"/>
    </source>
</evidence>
<feature type="compositionally biased region" description="Polar residues" evidence="1">
    <location>
        <begin position="350"/>
        <end position="371"/>
    </location>
</feature>
<dbReference type="PANTHER" id="PTHR24216:SF65">
    <property type="entry name" value="PAXILLIN-LIKE PROTEIN 1"/>
    <property type="match status" value="1"/>
</dbReference>
<feature type="region of interest" description="Disordered" evidence="1">
    <location>
        <begin position="724"/>
        <end position="787"/>
    </location>
</feature>
<feature type="compositionally biased region" description="Polar residues" evidence="1">
    <location>
        <begin position="771"/>
        <end position="786"/>
    </location>
</feature>
<gene>
    <name evidence="2" type="ORF">BESB_064850</name>
</gene>
<feature type="region of interest" description="Disordered" evidence="1">
    <location>
        <begin position="502"/>
        <end position="540"/>
    </location>
</feature>
<name>A0A2A9MB66_BESBE</name>
<feature type="compositionally biased region" description="Basic and acidic residues" evidence="1">
    <location>
        <begin position="511"/>
        <end position="522"/>
    </location>
</feature>
<dbReference type="EMBL" id="NWUJ01000006">
    <property type="protein sequence ID" value="PFH34454.1"/>
    <property type="molecule type" value="Genomic_DNA"/>
</dbReference>